<dbReference type="InterPro" id="IPR045339">
    <property type="entry name" value="DUF6534"/>
</dbReference>
<sequence length="386" mass="42582">MGILDLILGPNFIGIFLNVFLYGVMLTQCLTYFRAFKDDRKGVRRLVWFLLVADTANTAFLAVVLYQDLISNFGNLESVGRVNWRATTSPLFNAIISACVQGFFARRVYVFAPFWSLNGIICAGIVVQAASGITVSIMGNLVPNSAEWGELRVKVPIVIWLVSAASVDVTITASLYRFLKRSKTGLITMDTLISKLIRSTVHTGMITAIAALLNLILYLASPYPLHLIFNLPLAKLYTNTFLSTLNARTSMREDLNSQKNRSLRVPQLSVQADTKGFWSTRDSMTSCADVDDYRGQGSTASLGDVEMTTRIPHTSSADALPGAKHIPDPDNESPAPSQPEEEPPLSPHGIKSSTIPIPSEQESYRISLEVLADSMWLYPEMLRRPS</sequence>
<evidence type="ECO:0000256" key="1">
    <source>
        <dbReference type="SAM" id="MobiDB-lite"/>
    </source>
</evidence>
<dbReference type="PANTHER" id="PTHR40465">
    <property type="entry name" value="CHROMOSOME 1, WHOLE GENOME SHOTGUN SEQUENCE"/>
    <property type="match status" value="1"/>
</dbReference>
<feature type="transmembrane region" description="Helical" evidence="2">
    <location>
        <begin position="86"/>
        <end position="105"/>
    </location>
</feature>
<name>A0A067PIM2_9AGAM</name>
<dbReference type="Proteomes" id="UP000027265">
    <property type="component" value="Unassembled WGS sequence"/>
</dbReference>
<keyword evidence="2" id="KW-0472">Membrane</keyword>
<organism evidence="4 5">
    <name type="scientific">Jaapia argillacea MUCL 33604</name>
    <dbReference type="NCBI Taxonomy" id="933084"/>
    <lineage>
        <taxon>Eukaryota</taxon>
        <taxon>Fungi</taxon>
        <taxon>Dikarya</taxon>
        <taxon>Basidiomycota</taxon>
        <taxon>Agaricomycotina</taxon>
        <taxon>Agaricomycetes</taxon>
        <taxon>Agaricomycetidae</taxon>
        <taxon>Jaapiales</taxon>
        <taxon>Jaapiaceae</taxon>
        <taxon>Jaapia</taxon>
    </lineage>
</organism>
<evidence type="ECO:0000313" key="4">
    <source>
        <dbReference type="EMBL" id="KDQ50852.1"/>
    </source>
</evidence>
<dbReference type="EMBL" id="KL197754">
    <property type="protein sequence ID" value="KDQ50852.1"/>
    <property type="molecule type" value="Genomic_DNA"/>
</dbReference>
<feature type="region of interest" description="Disordered" evidence="1">
    <location>
        <begin position="315"/>
        <end position="359"/>
    </location>
</feature>
<evidence type="ECO:0000256" key="2">
    <source>
        <dbReference type="SAM" id="Phobius"/>
    </source>
</evidence>
<feature type="transmembrane region" description="Helical" evidence="2">
    <location>
        <begin position="200"/>
        <end position="220"/>
    </location>
</feature>
<feature type="transmembrane region" description="Helical" evidence="2">
    <location>
        <begin position="117"/>
        <end position="137"/>
    </location>
</feature>
<accession>A0A067PIM2</accession>
<dbReference type="HOGENOM" id="CLU_046025_2_0_1"/>
<keyword evidence="5" id="KW-1185">Reference proteome</keyword>
<feature type="transmembrane region" description="Helical" evidence="2">
    <location>
        <begin position="157"/>
        <end position="179"/>
    </location>
</feature>
<dbReference type="PANTHER" id="PTHR40465:SF1">
    <property type="entry name" value="DUF6534 DOMAIN-CONTAINING PROTEIN"/>
    <property type="match status" value="1"/>
</dbReference>
<reference evidence="5" key="1">
    <citation type="journal article" date="2014" name="Proc. Natl. Acad. Sci. U.S.A.">
        <title>Extensive sampling of basidiomycete genomes demonstrates inadequacy of the white-rot/brown-rot paradigm for wood decay fungi.</title>
        <authorList>
            <person name="Riley R."/>
            <person name="Salamov A.A."/>
            <person name="Brown D.W."/>
            <person name="Nagy L.G."/>
            <person name="Floudas D."/>
            <person name="Held B.W."/>
            <person name="Levasseur A."/>
            <person name="Lombard V."/>
            <person name="Morin E."/>
            <person name="Otillar R."/>
            <person name="Lindquist E.A."/>
            <person name="Sun H."/>
            <person name="LaButti K.M."/>
            <person name="Schmutz J."/>
            <person name="Jabbour D."/>
            <person name="Luo H."/>
            <person name="Baker S.E."/>
            <person name="Pisabarro A.G."/>
            <person name="Walton J.D."/>
            <person name="Blanchette R.A."/>
            <person name="Henrissat B."/>
            <person name="Martin F."/>
            <person name="Cullen D."/>
            <person name="Hibbett D.S."/>
            <person name="Grigoriev I.V."/>
        </authorList>
    </citation>
    <scope>NUCLEOTIDE SEQUENCE [LARGE SCALE GENOMIC DNA]</scope>
    <source>
        <strain evidence="5">MUCL 33604</strain>
    </source>
</reference>
<feature type="transmembrane region" description="Helical" evidence="2">
    <location>
        <begin position="12"/>
        <end position="33"/>
    </location>
</feature>
<feature type="domain" description="DUF6534" evidence="3">
    <location>
        <begin position="165"/>
        <end position="249"/>
    </location>
</feature>
<keyword evidence="2" id="KW-0812">Transmembrane</keyword>
<gene>
    <name evidence="4" type="ORF">JAAARDRAFT_73945</name>
</gene>
<dbReference type="AlphaFoldDB" id="A0A067PIM2"/>
<evidence type="ECO:0000259" key="3">
    <source>
        <dbReference type="Pfam" id="PF20152"/>
    </source>
</evidence>
<dbReference type="Pfam" id="PF20152">
    <property type="entry name" value="DUF6534"/>
    <property type="match status" value="1"/>
</dbReference>
<feature type="transmembrane region" description="Helical" evidence="2">
    <location>
        <begin position="45"/>
        <end position="66"/>
    </location>
</feature>
<protein>
    <recommendedName>
        <fullName evidence="3">DUF6534 domain-containing protein</fullName>
    </recommendedName>
</protein>
<proteinExistence type="predicted"/>
<evidence type="ECO:0000313" key="5">
    <source>
        <dbReference type="Proteomes" id="UP000027265"/>
    </source>
</evidence>
<keyword evidence="2" id="KW-1133">Transmembrane helix</keyword>
<dbReference type="InParanoid" id="A0A067PIM2"/>
<dbReference type="OrthoDB" id="3223377at2759"/>